<dbReference type="GO" id="GO:0004553">
    <property type="term" value="F:hydrolase activity, hydrolyzing O-glycosyl compounds"/>
    <property type="evidence" value="ECO:0007669"/>
    <property type="project" value="InterPro"/>
</dbReference>
<evidence type="ECO:0000313" key="4">
    <source>
        <dbReference type="EMBL" id="TXL62741.1"/>
    </source>
</evidence>
<dbReference type="Pfam" id="PF00722">
    <property type="entry name" value="Glyco_hydro_16"/>
    <property type="match status" value="1"/>
</dbReference>
<feature type="domain" description="GH16" evidence="3">
    <location>
        <begin position="26"/>
        <end position="301"/>
    </location>
</feature>
<evidence type="ECO:0000256" key="1">
    <source>
        <dbReference type="ARBA" id="ARBA00006865"/>
    </source>
</evidence>
<dbReference type="GO" id="GO:0005975">
    <property type="term" value="P:carbohydrate metabolic process"/>
    <property type="evidence" value="ECO:0007669"/>
    <property type="project" value="InterPro"/>
</dbReference>
<feature type="chain" id="PRO_5039275928" evidence="2">
    <location>
        <begin position="24"/>
        <end position="301"/>
    </location>
</feature>
<dbReference type="Gene3D" id="2.60.120.200">
    <property type="match status" value="1"/>
</dbReference>
<accession>A0A5C8NPH9</accession>
<dbReference type="InterPro" id="IPR000757">
    <property type="entry name" value="Beta-glucanase-like"/>
</dbReference>
<proteinExistence type="inferred from homology"/>
<evidence type="ECO:0000313" key="5">
    <source>
        <dbReference type="Proteomes" id="UP000321571"/>
    </source>
</evidence>
<dbReference type="CDD" id="cd08023">
    <property type="entry name" value="GH16_laminarinase_like"/>
    <property type="match status" value="1"/>
</dbReference>
<keyword evidence="5" id="KW-1185">Reference proteome</keyword>
<dbReference type="RefSeq" id="WP_147682720.1">
    <property type="nucleotide sequence ID" value="NZ_VDUX01000001.1"/>
</dbReference>
<protein>
    <submittedName>
        <fullName evidence="4">Glycoside hydrolase family 16 protein</fullName>
    </submittedName>
</protein>
<keyword evidence="2" id="KW-0732">Signal</keyword>
<feature type="signal peptide" evidence="2">
    <location>
        <begin position="1"/>
        <end position="23"/>
    </location>
</feature>
<dbReference type="AlphaFoldDB" id="A0A5C8NPH9"/>
<dbReference type="PANTHER" id="PTHR10963:SF55">
    <property type="entry name" value="GLYCOSIDE HYDROLASE FAMILY 16 PROTEIN"/>
    <property type="match status" value="1"/>
</dbReference>
<evidence type="ECO:0000259" key="3">
    <source>
        <dbReference type="PROSITE" id="PS51762"/>
    </source>
</evidence>
<dbReference type="Proteomes" id="UP000321571">
    <property type="component" value="Unassembled WGS sequence"/>
</dbReference>
<organism evidence="4 5">
    <name type="scientific">Aeromicrobium terrae</name>
    <dbReference type="NCBI Taxonomy" id="2498846"/>
    <lineage>
        <taxon>Bacteria</taxon>
        <taxon>Bacillati</taxon>
        <taxon>Actinomycetota</taxon>
        <taxon>Actinomycetes</taxon>
        <taxon>Propionibacteriales</taxon>
        <taxon>Nocardioidaceae</taxon>
        <taxon>Aeromicrobium</taxon>
    </lineage>
</organism>
<dbReference type="OrthoDB" id="9809583at2"/>
<dbReference type="PROSITE" id="PS51762">
    <property type="entry name" value="GH16_2"/>
    <property type="match status" value="1"/>
</dbReference>
<evidence type="ECO:0000256" key="2">
    <source>
        <dbReference type="SAM" id="SignalP"/>
    </source>
</evidence>
<sequence>MKHHVRMLLLAALVVAVGSIAIQAPGTAATKTKPAAPSCGAKVLKSSGKAWTCRFADEFSGTKLDGTKWSVQQTSVSGHSGNKADCWVSSPNNVAVANGTLRLTSREESKPIVCKAPRGHYTTKYTSGSVTTWGKFAQTYGRWQIRAKFPNADVTGSHSALWLFPRDQAYGEWPQSGEIDIAEYYTRAPDRVIPVIHYNAVGRANRSRTNKKCMVADAWNWHVYTAEWTPGRIRIWIDKELCVDHSIRSRRPHSSTAPFDQPFATYLTQSLGVGRNRFRDVGRYATPLPVRTEVDYVHVWS</sequence>
<dbReference type="PANTHER" id="PTHR10963">
    <property type="entry name" value="GLYCOSYL HYDROLASE-RELATED"/>
    <property type="match status" value="1"/>
</dbReference>
<name>A0A5C8NPH9_9ACTN</name>
<dbReference type="SUPFAM" id="SSF49899">
    <property type="entry name" value="Concanavalin A-like lectins/glucanases"/>
    <property type="match status" value="1"/>
</dbReference>
<dbReference type="InterPro" id="IPR050546">
    <property type="entry name" value="Glycosyl_Hydrlase_16"/>
</dbReference>
<keyword evidence="4" id="KW-0378">Hydrolase</keyword>
<comment type="similarity">
    <text evidence="1">Belongs to the glycosyl hydrolase 16 family.</text>
</comment>
<comment type="caution">
    <text evidence="4">The sequence shown here is derived from an EMBL/GenBank/DDBJ whole genome shotgun (WGS) entry which is preliminary data.</text>
</comment>
<reference evidence="4 5" key="1">
    <citation type="submission" date="2019-06" db="EMBL/GenBank/DDBJ databases">
        <title>Aeromicrobium sp. nov., isolated from a maize field.</title>
        <authorList>
            <person name="Lin S.-Y."/>
            <person name="Tsai C.-F."/>
            <person name="Young C.-C."/>
        </authorList>
    </citation>
    <scope>NUCLEOTIDE SEQUENCE [LARGE SCALE GENOMIC DNA]</scope>
    <source>
        <strain evidence="4 5">CC-CFT486</strain>
    </source>
</reference>
<dbReference type="InterPro" id="IPR013320">
    <property type="entry name" value="ConA-like_dom_sf"/>
</dbReference>
<dbReference type="EMBL" id="VDUX01000001">
    <property type="protein sequence ID" value="TXL62741.1"/>
    <property type="molecule type" value="Genomic_DNA"/>
</dbReference>
<gene>
    <name evidence="4" type="ORF">FHP06_00395</name>
</gene>